<organism evidence="2 3">
    <name type="scientific">Hibiscus sabdariffa</name>
    <name type="common">roselle</name>
    <dbReference type="NCBI Taxonomy" id="183260"/>
    <lineage>
        <taxon>Eukaryota</taxon>
        <taxon>Viridiplantae</taxon>
        <taxon>Streptophyta</taxon>
        <taxon>Embryophyta</taxon>
        <taxon>Tracheophyta</taxon>
        <taxon>Spermatophyta</taxon>
        <taxon>Magnoliopsida</taxon>
        <taxon>eudicotyledons</taxon>
        <taxon>Gunneridae</taxon>
        <taxon>Pentapetalae</taxon>
        <taxon>rosids</taxon>
        <taxon>malvids</taxon>
        <taxon>Malvales</taxon>
        <taxon>Malvaceae</taxon>
        <taxon>Malvoideae</taxon>
        <taxon>Hibiscus</taxon>
    </lineage>
</organism>
<feature type="region of interest" description="Disordered" evidence="1">
    <location>
        <begin position="38"/>
        <end position="80"/>
    </location>
</feature>
<feature type="compositionally biased region" description="Low complexity" evidence="1">
    <location>
        <begin position="38"/>
        <end position="49"/>
    </location>
</feature>
<reference evidence="2 3" key="1">
    <citation type="journal article" date="2024" name="G3 (Bethesda)">
        <title>Genome assembly of Hibiscus sabdariffa L. provides insights into metabolisms of medicinal natural products.</title>
        <authorList>
            <person name="Kim T."/>
        </authorList>
    </citation>
    <scope>NUCLEOTIDE SEQUENCE [LARGE SCALE GENOMIC DNA]</scope>
    <source>
        <strain evidence="2">TK-2024</strain>
        <tissue evidence="2">Old leaves</tissue>
    </source>
</reference>
<evidence type="ECO:0000313" key="2">
    <source>
        <dbReference type="EMBL" id="KAK9040840.1"/>
    </source>
</evidence>
<dbReference type="Proteomes" id="UP001396334">
    <property type="component" value="Unassembled WGS sequence"/>
</dbReference>
<accession>A0ABR2TTR2</accession>
<protein>
    <submittedName>
        <fullName evidence="2">Uncharacterized protein</fullName>
    </submittedName>
</protein>
<evidence type="ECO:0000313" key="3">
    <source>
        <dbReference type="Proteomes" id="UP001396334"/>
    </source>
</evidence>
<proteinExistence type="predicted"/>
<evidence type="ECO:0000256" key="1">
    <source>
        <dbReference type="SAM" id="MobiDB-lite"/>
    </source>
</evidence>
<gene>
    <name evidence="2" type="ORF">V6N11_015977</name>
</gene>
<sequence length="129" mass="14275">MLCGLSGNCNNRGACSFTIRWFVSWSLTLFPTYLLKLSPSRSRSPLPSRQKGRSKSPKRRSVSKGPSGSRSRSGSRSKSLSRKLYPISLTGKILCCRVASRVSEAGEDAYLVIISDELIRVISIMLDFI</sequence>
<keyword evidence="3" id="KW-1185">Reference proteome</keyword>
<feature type="compositionally biased region" description="Basic residues" evidence="1">
    <location>
        <begin position="50"/>
        <end position="62"/>
    </location>
</feature>
<dbReference type="EMBL" id="JBBPBN010000004">
    <property type="protein sequence ID" value="KAK9040840.1"/>
    <property type="molecule type" value="Genomic_DNA"/>
</dbReference>
<comment type="caution">
    <text evidence="2">The sequence shown here is derived from an EMBL/GenBank/DDBJ whole genome shotgun (WGS) entry which is preliminary data.</text>
</comment>
<feature type="compositionally biased region" description="Low complexity" evidence="1">
    <location>
        <begin position="63"/>
        <end position="72"/>
    </location>
</feature>
<name>A0ABR2TTR2_9ROSI</name>